<keyword evidence="4 7" id="KW-0378">Hydrolase</keyword>
<evidence type="ECO:0000313" key="11">
    <source>
        <dbReference type="EMBL" id="CDW88355.1"/>
    </source>
</evidence>
<organism evidence="11 12">
    <name type="scientific">Stylonychia lemnae</name>
    <name type="common">Ciliate</name>
    <dbReference type="NCBI Taxonomy" id="5949"/>
    <lineage>
        <taxon>Eukaryota</taxon>
        <taxon>Sar</taxon>
        <taxon>Alveolata</taxon>
        <taxon>Ciliophora</taxon>
        <taxon>Intramacronucleata</taxon>
        <taxon>Spirotrichea</taxon>
        <taxon>Stichotrichia</taxon>
        <taxon>Sporadotrichida</taxon>
        <taxon>Oxytrichidae</taxon>
        <taxon>Stylonychinae</taxon>
        <taxon>Stylonychia</taxon>
    </lineage>
</organism>
<evidence type="ECO:0000259" key="9">
    <source>
        <dbReference type="Pfam" id="PF17137"/>
    </source>
</evidence>
<dbReference type="PANTHER" id="PTHR22762:SF54">
    <property type="entry name" value="BCDNA.GH04962"/>
    <property type="match status" value="1"/>
</dbReference>
<keyword evidence="5" id="KW-0325">Glycoprotein</keyword>
<dbReference type="Pfam" id="PF17137">
    <property type="entry name" value="DUF5110"/>
    <property type="match status" value="1"/>
</dbReference>
<dbReference type="OrthoDB" id="440381at2759"/>
<comment type="pathway">
    <text evidence="1">Glycan metabolism.</text>
</comment>
<reference evidence="11 12" key="1">
    <citation type="submission" date="2014-06" db="EMBL/GenBank/DDBJ databases">
        <authorList>
            <person name="Swart Estienne"/>
        </authorList>
    </citation>
    <scope>NUCLEOTIDE SEQUENCE [LARGE SCALE GENOMIC DNA]</scope>
    <source>
        <strain evidence="11 12">130c</strain>
    </source>
</reference>
<dbReference type="AlphaFoldDB" id="A0A078B170"/>
<dbReference type="PANTHER" id="PTHR22762">
    <property type="entry name" value="ALPHA-GLUCOSIDASE"/>
    <property type="match status" value="1"/>
</dbReference>
<dbReference type="InterPro" id="IPR000322">
    <property type="entry name" value="Glyco_hydro_31_TIM"/>
</dbReference>
<dbReference type="InterPro" id="IPR017853">
    <property type="entry name" value="GH"/>
</dbReference>
<evidence type="ECO:0000256" key="6">
    <source>
        <dbReference type="ARBA" id="ARBA00023295"/>
    </source>
</evidence>
<evidence type="ECO:0000256" key="4">
    <source>
        <dbReference type="ARBA" id="ARBA00022801"/>
    </source>
</evidence>
<keyword evidence="6 7" id="KW-0326">Glycosidase</keyword>
<keyword evidence="3" id="KW-0732">Signal</keyword>
<feature type="domain" description="Glycosyl hydrolase family 31 C-terminal" evidence="10">
    <location>
        <begin position="651"/>
        <end position="731"/>
    </location>
</feature>
<dbReference type="Proteomes" id="UP000039865">
    <property type="component" value="Unassembled WGS sequence"/>
</dbReference>
<evidence type="ECO:0000259" key="10">
    <source>
        <dbReference type="Pfam" id="PF21365"/>
    </source>
</evidence>
<evidence type="ECO:0000256" key="5">
    <source>
        <dbReference type="ARBA" id="ARBA00023180"/>
    </source>
</evidence>
<evidence type="ECO:0000256" key="1">
    <source>
        <dbReference type="ARBA" id="ARBA00004881"/>
    </source>
</evidence>
<dbReference type="GO" id="GO:0005975">
    <property type="term" value="P:carbohydrate metabolic process"/>
    <property type="evidence" value="ECO:0007669"/>
    <property type="project" value="InterPro"/>
</dbReference>
<gene>
    <name evidence="11" type="primary">Contig2035.g2198</name>
    <name evidence="11" type="ORF">STYLEM_17476</name>
</gene>
<feature type="domain" description="Glycoside hydrolase family 31 TIM barrel" evidence="8">
    <location>
        <begin position="325"/>
        <end position="639"/>
    </location>
</feature>
<dbReference type="SUPFAM" id="SSF51445">
    <property type="entry name" value="(Trans)glycosidases"/>
    <property type="match status" value="1"/>
</dbReference>
<dbReference type="InterPro" id="IPR013780">
    <property type="entry name" value="Glyco_hydro_b"/>
</dbReference>
<evidence type="ECO:0000256" key="3">
    <source>
        <dbReference type="ARBA" id="ARBA00022729"/>
    </source>
</evidence>
<dbReference type="InParanoid" id="A0A078B170"/>
<proteinExistence type="inferred from homology"/>
<evidence type="ECO:0000256" key="7">
    <source>
        <dbReference type="RuleBase" id="RU361185"/>
    </source>
</evidence>
<dbReference type="EMBL" id="CCKQ01016476">
    <property type="protein sequence ID" value="CDW88355.1"/>
    <property type="molecule type" value="Genomic_DNA"/>
</dbReference>
<sequence length="949" mass="110168">MVGNQITGNLYLGCSAGSKSRSQSYYIAEHLLLKVQIYENGILRVNIDEKLVNPQRFKLTDYDLGASHVEEQLISIGNLQDYSVREDEKIFISYNSKDKLDTYQYTIQFSPFRIEQRINDITTIIVNDKDTLMFESFEELLKLDTTKDKINEDCLAYLKSEVDNQTLEYLFGLNQRIYLGDGNSMLLENSMVKQIRQTQTSNYLKREGFVIGFKVFSKDLFGLPERSSQFLLENTDDQEPYRFSLPYITGHSKDHDESIMLYNAAETWIDILELDETDSSKNKYINVITESGQLEFFLIGSASKDRIHTPPKRVSNLLATIAGYPNLPPRFSIGFHYSKWEKETSAYRLVEYNQKFENAGIPVDVLWLDIPHTNGNRYFTFNPFTFSQQDLHKAVQSLNSKGRKIVVITDPHIKVDRDYSIYKDGLQIERDNNICKNDKIANIFIKDPQHYNFRGDCWPGQSSWIDYFNPTAQEYWSSLYDYSKFKGTTSMFHIWNDMNEPSVFNTEETVMPKQNLHVLGDGRIVPHRDTHNAYGLLMTKATYQGLLDRDDSMLRPFILTRSSFFGTQKYAAKWTGDNRANQAEVGVSLNQLLSLGISGMPFVGSDVPGFAGNPSQELFIMYYQIAAWYPFFRESDKRCHKYKIQPHSIFDEKLIETEDSFMIGEDFVIFPKLQSLQSGMSIGYFASQTLPQGNIWYDYETKEITEGDSKQKDIILDDNQRGAYVRGGSIIPIKLHGRSQSLTLAEDKPLRLDLYLDKNNEAQGKLYLDDGISFRYKKNDQFVLIHFRFENDVLTFKLDNSATDITDKFKCLKIKEINLYSKYIRYISFDVVADGVSLDYLIQDQIVKVKSKILQQNKVYINQQQQSDEVELDHQIFQEPSQQWKQITSNPNSDSAYNDSQEQTEEKINLAFELKNLNLKIADMIKLQRYDEDEYVKLLEFKRCVSYVE</sequence>
<evidence type="ECO:0000313" key="12">
    <source>
        <dbReference type="Proteomes" id="UP000039865"/>
    </source>
</evidence>
<dbReference type="InterPro" id="IPR033403">
    <property type="entry name" value="DUF5110"/>
</dbReference>
<name>A0A078B170_STYLE</name>
<keyword evidence="12" id="KW-1185">Reference proteome</keyword>
<dbReference type="GO" id="GO:0004553">
    <property type="term" value="F:hydrolase activity, hydrolyzing O-glycosyl compounds"/>
    <property type="evidence" value="ECO:0007669"/>
    <property type="project" value="InterPro"/>
</dbReference>
<comment type="similarity">
    <text evidence="2 7">Belongs to the glycosyl hydrolase 31 family.</text>
</comment>
<dbReference type="Pfam" id="PF21365">
    <property type="entry name" value="Glyco_hydro_31_3rd"/>
    <property type="match status" value="1"/>
</dbReference>
<dbReference type="InterPro" id="IPR048395">
    <property type="entry name" value="Glyco_hydro_31_C"/>
</dbReference>
<protein>
    <submittedName>
        <fullName evidence="11">Alpha glucosidase ii</fullName>
    </submittedName>
</protein>
<dbReference type="Gene3D" id="3.20.20.80">
    <property type="entry name" value="Glycosidases"/>
    <property type="match status" value="1"/>
</dbReference>
<dbReference type="Pfam" id="PF01055">
    <property type="entry name" value="Glyco_hydro_31_2nd"/>
    <property type="match status" value="1"/>
</dbReference>
<evidence type="ECO:0000259" key="8">
    <source>
        <dbReference type="Pfam" id="PF01055"/>
    </source>
</evidence>
<accession>A0A078B170</accession>
<evidence type="ECO:0000256" key="2">
    <source>
        <dbReference type="ARBA" id="ARBA00007806"/>
    </source>
</evidence>
<dbReference type="Gene3D" id="2.60.40.1180">
    <property type="entry name" value="Golgi alpha-mannosidase II"/>
    <property type="match status" value="2"/>
</dbReference>
<feature type="domain" description="DUF5110" evidence="9">
    <location>
        <begin position="749"/>
        <end position="802"/>
    </location>
</feature>